<accession>A0ACC1XDM7</accession>
<dbReference type="EMBL" id="CM051403">
    <property type="protein sequence ID" value="KAJ4709231.1"/>
    <property type="molecule type" value="Genomic_DNA"/>
</dbReference>
<comment type="caution">
    <text evidence="1">The sequence shown here is derived from an EMBL/GenBank/DDBJ whole genome shotgun (WGS) entry which is preliminary data.</text>
</comment>
<protein>
    <submittedName>
        <fullName evidence="1">RNA polymerase II C-terminal domain phosphatase-like</fullName>
    </submittedName>
</protein>
<keyword evidence="2" id="KW-1185">Reference proteome</keyword>
<gene>
    <name evidence="1" type="ORF">OWV82_019056</name>
</gene>
<proteinExistence type="predicted"/>
<sequence length="256" mass="29643">MHLTQEEDYLKSQTNSLQDVSKRNIFVLDFLCMMTKLRPYVCTFLEEASQMFEIDHKGLDVVLGQESAVLILDDTESVWAKHKDNLILMERYHFFASSCRQFGYNCKSLSELKSDESEPDAALASVPKVLKRIHHMFFDGCWDDLGARDVRHLLKIVRSEVLKGCKIVFTVVIPTNFLANNHHLWKMAEQLGATCVKELDISVTHVVSKNVGTEKSRWAVKEKKFLVHPQWIEAANFLWQKQPEENFSISHTKDQR</sequence>
<name>A0ACC1XDM7_MELAZ</name>
<organism evidence="1 2">
    <name type="scientific">Melia azedarach</name>
    <name type="common">Chinaberry tree</name>
    <dbReference type="NCBI Taxonomy" id="155640"/>
    <lineage>
        <taxon>Eukaryota</taxon>
        <taxon>Viridiplantae</taxon>
        <taxon>Streptophyta</taxon>
        <taxon>Embryophyta</taxon>
        <taxon>Tracheophyta</taxon>
        <taxon>Spermatophyta</taxon>
        <taxon>Magnoliopsida</taxon>
        <taxon>eudicotyledons</taxon>
        <taxon>Gunneridae</taxon>
        <taxon>Pentapetalae</taxon>
        <taxon>rosids</taxon>
        <taxon>malvids</taxon>
        <taxon>Sapindales</taxon>
        <taxon>Meliaceae</taxon>
        <taxon>Melia</taxon>
    </lineage>
</organism>
<dbReference type="Proteomes" id="UP001164539">
    <property type="component" value="Chromosome 10"/>
</dbReference>
<reference evidence="1 2" key="1">
    <citation type="journal article" date="2023" name="Science">
        <title>Complex scaffold remodeling in plant triterpene biosynthesis.</title>
        <authorList>
            <person name="De La Pena R."/>
            <person name="Hodgson H."/>
            <person name="Liu J.C."/>
            <person name="Stephenson M.J."/>
            <person name="Martin A.C."/>
            <person name="Owen C."/>
            <person name="Harkess A."/>
            <person name="Leebens-Mack J."/>
            <person name="Jimenez L.E."/>
            <person name="Osbourn A."/>
            <person name="Sattely E.S."/>
        </authorList>
    </citation>
    <scope>NUCLEOTIDE SEQUENCE [LARGE SCALE GENOMIC DNA]</scope>
    <source>
        <strain evidence="2">cv. JPN11</strain>
        <tissue evidence="1">Leaf</tissue>
    </source>
</reference>
<evidence type="ECO:0000313" key="1">
    <source>
        <dbReference type="EMBL" id="KAJ4709231.1"/>
    </source>
</evidence>
<evidence type="ECO:0000313" key="2">
    <source>
        <dbReference type="Proteomes" id="UP001164539"/>
    </source>
</evidence>